<comment type="subcellular location">
    <subcellularLocation>
        <location evidence="11">Cytoplasm</location>
    </subcellularLocation>
    <text evidence="11">About half TF is bound to the ribosome near the polypeptide exit tunnel while the other half is free in the cytoplasm.</text>
</comment>
<dbReference type="PANTHER" id="PTHR30560:SF3">
    <property type="entry name" value="TRIGGER FACTOR-LIKE PROTEIN TIG, CHLOROPLASTIC"/>
    <property type="match status" value="1"/>
</dbReference>
<dbReference type="NCBIfam" id="TIGR00115">
    <property type="entry name" value="tig"/>
    <property type="match status" value="1"/>
</dbReference>
<dbReference type="AlphaFoldDB" id="A0A1D8K8U3"/>
<dbReference type="InterPro" id="IPR046357">
    <property type="entry name" value="PPIase_dom_sf"/>
</dbReference>
<evidence type="ECO:0000256" key="4">
    <source>
        <dbReference type="ARBA" id="ARBA00016902"/>
    </source>
</evidence>
<evidence type="ECO:0000256" key="13">
    <source>
        <dbReference type="RuleBase" id="RU003914"/>
    </source>
</evidence>
<dbReference type="InterPro" id="IPR027304">
    <property type="entry name" value="Trigger_fact/SurA_dom_sf"/>
</dbReference>
<evidence type="ECO:0000256" key="11">
    <source>
        <dbReference type="HAMAP-Rule" id="MF_00303"/>
    </source>
</evidence>
<keyword evidence="8 11" id="KW-0413">Isomerase</keyword>
<evidence type="ECO:0000313" key="15">
    <source>
        <dbReference type="EMBL" id="AOV17351.1"/>
    </source>
</evidence>
<evidence type="ECO:0000256" key="8">
    <source>
        <dbReference type="ARBA" id="ARBA00023235"/>
    </source>
</evidence>
<reference evidence="15 16" key="1">
    <citation type="submission" date="2016-09" db="EMBL/GenBank/DDBJ databases">
        <title>Acidihalobacter prosperus V6 (DSM14174).</title>
        <authorList>
            <person name="Khaleque H.N."/>
            <person name="Ramsay J.P."/>
            <person name="Murphy R.J.T."/>
            <person name="Kaksonen A.H."/>
            <person name="Boxall N.J."/>
            <person name="Watkin E.L.J."/>
        </authorList>
    </citation>
    <scope>NUCLEOTIDE SEQUENCE [LARGE SCALE GENOMIC DNA]</scope>
    <source>
        <strain evidence="15 16">V6</strain>
    </source>
</reference>
<dbReference type="Gene3D" id="3.10.50.40">
    <property type="match status" value="1"/>
</dbReference>
<dbReference type="InterPro" id="IPR008881">
    <property type="entry name" value="Trigger_fac_ribosome-bd_bac"/>
</dbReference>
<dbReference type="SUPFAM" id="SSF109998">
    <property type="entry name" value="Triger factor/SurA peptide-binding domain-like"/>
    <property type="match status" value="1"/>
</dbReference>
<comment type="function">
    <text evidence="11">Involved in protein export. Acts as a chaperone by maintaining the newly synthesized protein in an open conformation. Functions as a peptidyl-prolyl cis-trans isomerase.</text>
</comment>
<dbReference type="GO" id="GO:0044183">
    <property type="term" value="F:protein folding chaperone"/>
    <property type="evidence" value="ECO:0007669"/>
    <property type="project" value="TreeGrafter"/>
</dbReference>
<dbReference type="PIRSF" id="PIRSF003095">
    <property type="entry name" value="Trigger_factor"/>
    <property type="match status" value="1"/>
</dbReference>
<keyword evidence="16" id="KW-1185">Reference proteome</keyword>
<dbReference type="KEGG" id="aaeo:BJI67_10015"/>
<protein>
    <recommendedName>
        <fullName evidence="4 11">Trigger factor</fullName>
        <shortName evidence="11">TF</shortName>
        <ecNumber evidence="3 11">5.2.1.8</ecNumber>
    </recommendedName>
    <alternativeName>
        <fullName evidence="10 11">PPIase</fullName>
    </alternativeName>
</protein>
<dbReference type="EC" id="5.2.1.8" evidence="3 11"/>
<organism evidence="15 16">
    <name type="scientific">Acidihalobacter aeolianus</name>
    <dbReference type="NCBI Taxonomy" id="2792603"/>
    <lineage>
        <taxon>Bacteria</taxon>
        <taxon>Pseudomonadati</taxon>
        <taxon>Pseudomonadota</taxon>
        <taxon>Gammaproteobacteria</taxon>
        <taxon>Chromatiales</taxon>
        <taxon>Ectothiorhodospiraceae</taxon>
        <taxon>Acidihalobacter</taxon>
    </lineage>
</organism>
<comment type="catalytic activity">
    <reaction evidence="1 11 12">
        <text>[protein]-peptidylproline (omega=180) = [protein]-peptidylproline (omega=0)</text>
        <dbReference type="Rhea" id="RHEA:16237"/>
        <dbReference type="Rhea" id="RHEA-COMP:10747"/>
        <dbReference type="Rhea" id="RHEA-COMP:10748"/>
        <dbReference type="ChEBI" id="CHEBI:83833"/>
        <dbReference type="ChEBI" id="CHEBI:83834"/>
        <dbReference type="EC" id="5.2.1.8"/>
    </reaction>
</comment>
<accession>A0A1D8K8U3</accession>
<evidence type="ECO:0000256" key="5">
    <source>
        <dbReference type="ARBA" id="ARBA00022618"/>
    </source>
</evidence>
<gene>
    <name evidence="11" type="primary">tig</name>
    <name evidence="15" type="ORF">BJI67_10015</name>
</gene>
<dbReference type="GO" id="GO:0015031">
    <property type="term" value="P:protein transport"/>
    <property type="evidence" value="ECO:0007669"/>
    <property type="project" value="UniProtKB-UniRule"/>
</dbReference>
<keyword evidence="6 11" id="KW-0697">Rotamase</keyword>
<dbReference type="HAMAP" id="MF_00303">
    <property type="entry name" value="Trigger_factor_Tig"/>
    <property type="match status" value="1"/>
</dbReference>
<dbReference type="InterPro" id="IPR036611">
    <property type="entry name" value="Trigger_fac_ribosome-bd_sf"/>
</dbReference>
<comment type="similarity">
    <text evidence="2 11 13">Belongs to the FKBP-type PPIase family. Tig subfamily.</text>
</comment>
<keyword evidence="7 11" id="KW-0143">Chaperone</keyword>
<dbReference type="GO" id="GO:0003755">
    <property type="term" value="F:peptidyl-prolyl cis-trans isomerase activity"/>
    <property type="evidence" value="ECO:0007669"/>
    <property type="project" value="UniProtKB-UniRule"/>
</dbReference>
<dbReference type="GO" id="GO:0051083">
    <property type="term" value="P:'de novo' cotranslational protein folding"/>
    <property type="evidence" value="ECO:0007669"/>
    <property type="project" value="TreeGrafter"/>
</dbReference>
<evidence type="ECO:0000313" key="16">
    <source>
        <dbReference type="Proteomes" id="UP000095342"/>
    </source>
</evidence>
<evidence type="ECO:0000259" key="14">
    <source>
        <dbReference type="PROSITE" id="PS50059"/>
    </source>
</evidence>
<dbReference type="SUPFAM" id="SSF102735">
    <property type="entry name" value="Trigger factor ribosome-binding domain"/>
    <property type="match status" value="1"/>
</dbReference>
<keyword evidence="11" id="KW-0963">Cytoplasm</keyword>
<dbReference type="Gene3D" id="1.10.3120.10">
    <property type="entry name" value="Trigger factor, C-terminal domain"/>
    <property type="match status" value="1"/>
</dbReference>
<dbReference type="GO" id="GO:0005737">
    <property type="term" value="C:cytoplasm"/>
    <property type="evidence" value="ECO:0007669"/>
    <property type="project" value="UniProtKB-SubCell"/>
</dbReference>
<dbReference type="Pfam" id="PF05697">
    <property type="entry name" value="Trigger_N"/>
    <property type="match status" value="1"/>
</dbReference>
<dbReference type="FunFam" id="3.10.50.40:FF:000001">
    <property type="entry name" value="Trigger factor"/>
    <property type="match status" value="1"/>
</dbReference>
<dbReference type="InterPro" id="IPR005215">
    <property type="entry name" value="Trig_fac"/>
</dbReference>
<dbReference type="InterPro" id="IPR008880">
    <property type="entry name" value="Trigger_fac_C"/>
</dbReference>
<dbReference type="InterPro" id="IPR001179">
    <property type="entry name" value="PPIase_FKBP_dom"/>
</dbReference>
<comment type="domain">
    <text evidence="11">Consists of 3 domains; the N-terminus binds the ribosome, the middle domain has PPIase activity, while the C-terminus has intrinsic chaperone activity on its own.</text>
</comment>
<evidence type="ECO:0000256" key="12">
    <source>
        <dbReference type="PROSITE-ProRule" id="PRU00277"/>
    </source>
</evidence>
<dbReference type="GO" id="GO:0043022">
    <property type="term" value="F:ribosome binding"/>
    <property type="evidence" value="ECO:0007669"/>
    <property type="project" value="TreeGrafter"/>
</dbReference>
<keyword evidence="5 11" id="KW-0132">Cell division</keyword>
<feature type="domain" description="PPIase FKBP-type" evidence="14">
    <location>
        <begin position="161"/>
        <end position="221"/>
    </location>
</feature>
<evidence type="ECO:0000256" key="3">
    <source>
        <dbReference type="ARBA" id="ARBA00013194"/>
    </source>
</evidence>
<evidence type="ECO:0000256" key="1">
    <source>
        <dbReference type="ARBA" id="ARBA00000971"/>
    </source>
</evidence>
<dbReference type="EMBL" id="CP017448">
    <property type="protein sequence ID" value="AOV17351.1"/>
    <property type="molecule type" value="Genomic_DNA"/>
</dbReference>
<dbReference type="PANTHER" id="PTHR30560">
    <property type="entry name" value="TRIGGER FACTOR CHAPERONE AND PEPTIDYL-PROLYL CIS/TRANS ISOMERASE"/>
    <property type="match status" value="1"/>
</dbReference>
<dbReference type="Pfam" id="PF00254">
    <property type="entry name" value="FKBP_C"/>
    <property type="match status" value="1"/>
</dbReference>
<evidence type="ECO:0000256" key="10">
    <source>
        <dbReference type="ARBA" id="ARBA00029986"/>
    </source>
</evidence>
<sequence length="434" mass="48273">MHVSVESAGSLERKMTVQLPAERIGEEVDKRLRALSRRVKVHGFRPGKVPFKVVKQRFGGEVYQEVVGDLLQSSFREAAMQEKLQPAGSPQIELTSGGDNDGLEYVATFEIYPDLTLAPLEELRVVSPSAEIEEQDIDDMIETLRRQKMEWEPVERVAAEGDRVVIDFKGYLADEPFAGGEATDQAIVLGQGRLIADFERQLVGLKAGDEKSLQVTFPDDYRATDLAGKEVRFDVSVKEVGEPRLPEINDEFVSAFGIASGGAEALRVEVRANMERELGQALKERTKTAVMDALYAANDVSVPNVLVRSEIGRMREQVGEAMSPQARQNLPDNLFEEQAQRRVALGLLIGELVKTSGIQLDPLRVDAALEGLAAGYEQPDQVVRYYRSNREAMAGVEALVLEDQVVDWVLERATVERETFTFDQIMHPEQSKEA</sequence>
<dbReference type="GO" id="GO:0051301">
    <property type="term" value="P:cell division"/>
    <property type="evidence" value="ECO:0007669"/>
    <property type="project" value="UniProtKB-KW"/>
</dbReference>
<name>A0A1D8K8U3_9GAMM</name>
<proteinExistence type="inferred from homology"/>
<evidence type="ECO:0000256" key="9">
    <source>
        <dbReference type="ARBA" id="ARBA00023306"/>
    </source>
</evidence>
<dbReference type="GO" id="GO:0043335">
    <property type="term" value="P:protein unfolding"/>
    <property type="evidence" value="ECO:0007669"/>
    <property type="project" value="TreeGrafter"/>
</dbReference>
<dbReference type="Pfam" id="PF05698">
    <property type="entry name" value="Trigger_C"/>
    <property type="match status" value="1"/>
</dbReference>
<evidence type="ECO:0000256" key="2">
    <source>
        <dbReference type="ARBA" id="ARBA00005464"/>
    </source>
</evidence>
<dbReference type="PROSITE" id="PS50059">
    <property type="entry name" value="FKBP_PPIASE"/>
    <property type="match status" value="1"/>
</dbReference>
<evidence type="ECO:0000256" key="7">
    <source>
        <dbReference type="ARBA" id="ARBA00023186"/>
    </source>
</evidence>
<dbReference type="Gene3D" id="3.30.70.1050">
    <property type="entry name" value="Trigger factor ribosome-binding domain"/>
    <property type="match status" value="1"/>
</dbReference>
<dbReference type="InterPro" id="IPR037041">
    <property type="entry name" value="Trigger_fac_C_sf"/>
</dbReference>
<evidence type="ECO:0000256" key="6">
    <source>
        <dbReference type="ARBA" id="ARBA00023110"/>
    </source>
</evidence>
<dbReference type="RefSeq" id="WP_070072904.1">
    <property type="nucleotide sequence ID" value="NZ_CP017448.1"/>
</dbReference>
<dbReference type="Proteomes" id="UP000095342">
    <property type="component" value="Chromosome"/>
</dbReference>
<keyword evidence="9 11" id="KW-0131">Cell cycle</keyword>
<dbReference type="SUPFAM" id="SSF54534">
    <property type="entry name" value="FKBP-like"/>
    <property type="match status" value="1"/>
</dbReference>